<organism evidence="6 7">
    <name type="scientific">Agrilus planipennis</name>
    <name type="common">Emerald ash borer</name>
    <name type="synonym">Agrilus marcopoli</name>
    <dbReference type="NCBI Taxonomy" id="224129"/>
    <lineage>
        <taxon>Eukaryota</taxon>
        <taxon>Metazoa</taxon>
        <taxon>Ecdysozoa</taxon>
        <taxon>Arthropoda</taxon>
        <taxon>Hexapoda</taxon>
        <taxon>Insecta</taxon>
        <taxon>Pterygota</taxon>
        <taxon>Neoptera</taxon>
        <taxon>Endopterygota</taxon>
        <taxon>Coleoptera</taxon>
        <taxon>Polyphaga</taxon>
        <taxon>Elateriformia</taxon>
        <taxon>Buprestoidea</taxon>
        <taxon>Buprestidae</taxon>
        <taxon>Agrilinae</taxon>
        <taxon>Agrilus</taxon>
    </lineage>
</organism>
<dbReference type="GeneID" id="108733880"/>
<name>A0A1W4W9L7_AGRPL</name>
<dbReference type="PANTHER" id="PTHR13091:SF0">
    <property type="entry name" value="NONSENSE-MEDIATED MRNA DECAY FACTOR SMG8"/>
    <property type="match status" value="1"/>
</dbReference>
<dbReference type="STRING" id="224129.A0A1W4W9L7"/>
<reference evidence="7" key="1">
    <citation type="submission" date="2025-08" db="UniProtKB">
        <authorList>
            <consortium name="RefSeq"/>
        </authorList>
    </citation>
    <scope>IDENTIFICATION</scope>
    <source>
        <tissue evidence="7">Entire body</tissue>
    </source>
</reference>
<dbReference type="Proteomes" id="UP000192223">
    <property type="component" value="Unplaced"/>
</dbReference>
<dbReference type="PANTHER" id="PTHR13091">
    <property type="entry name" value="AMPLIFIED IN BREAST CANCER 2-RELATED"/>
    <property type="match status" value="1"/>
</dbReference>
<dbReference type="FunCoup" id="A0A1W4W9L7">
    <property type="interactions" value="2787"/>
</dbReference>
<feature type="region of interest" description="Disordered" evidence="5">
    <location>
        <begin position="508"/>
        <end position="531"/>
    </location>
</feature>
<evidence type="ECO:0000256" key="4">
    <source>
        <dbReference type="RuleBase" id="RU367133"/>
    </source>
</evidence>
<comment type="function">
    <text evidence="4">Involved in nonsense-mediated decay (NMD) of mRNAs containing premature stop codons.</text>
</comment>
<evidence type="ECO:0000313" key="6">
    <source>
        <dbReference type="Proteomes" id="UP000192223"/>
    </source>
</evidence>
<evidence type="ECO:0000256" key="2">
    <source>
        <dbReference type="ARBA" id="ARBA00023161"/>
    </source>
</evidence>
<evidence type="ECO:0000256" key="5">
    <source>
        <dbReference type="SAM" id="MobiDB-lite"/>
    </source>
</evidence>
<dbReference type="AlphaFoldDB" id="A0A1W4W9L7"/>
<dbReference type="RefSeq" id="XP_018320729.1">
    <property type="nucleotide sequence ID" value="XM_018465227.2"/>
</dbReference>
<keyword evidence="2 4" id="KW-0866">Nonsense-mediated mRNA decay</keyword>
<evidence type="ECO:0000313" key="7">
    <source>
        <dbReference type="RefSeq" id="XP_018320729.1"/>
    </source>
</evidence>
<dbReference type="GO" id="GO:0000184">
    <property type="term" value="P:nuclear-transcribed mRNA catabolic process, nonsense-mediated decay"/>
    <property type="evidence" value="ECO:0007669"/>
    <property type="project" value="UniProtKB-UniRule"/>
</dbReference>
<dbReference type="InterPro" id="IPR019354">
    <property type="entry name" value="SMG8-like"/>
</dbReference>
<dbReference type="InParanoid" id="A0A1W4W9L7"/>
<keyword evidence="6" id="KW-1185">Reference proteome</keyword>
<sequence>MKSFIIPNFQGLIESIEETSDKVVVISIIGKSAYSVLGQKVRGLEIMFNLSSNNTNEYSIEGSFDEENQIIYLNVRSMMDTDIFIEHYEELVKKYEQYHKTSDFLAVYNEIKSVFARILLLLFSVSHIVILSHPKPIFDVSYIQFLKAVDSLRMSICNSLTDTLKQVDGLPQEWVVNNRFCVPRLLFYFDSGFKGIQNIKKMEHNMEDRIYHILRKTRIIGNFGSSLFSIPLNEEFVFISTEEQVDKLGQAVKRLYVSCQQGRTMPIKPPFFSNPTPEHSIQALLQVHVQKARSKGFDDNVSSRHSQQPTYFLLPTVKQWTGACKVLYEVIIKPELLPTLCTDTKFSEQRCLKVLPIAMARYQEGLPSHYTKAVHEGRLAIALALFAAQARGSLFQKYSEQLITECQAYWESGRQLCEVASLTGNPCTLPKHSRGEHCSGVRYVASCDCGRKQCSREDPYTAQQANYDFYQMLSKECVCGTLDRINFPVFEPSTKEFKAATLAESEEHLSVHSEDRSQLTPGMEKSLVRQPSTTEYLPGMLTLSSPPGLLPTFSSWSLLCLGPSSLYSHNLGLSESQHPGFLNATNYLLPWDVTVTSKSRTSWPQMGKHPVRGRRPRMSGSLPQFTVKVFIGVEYECPRGHRFMLAAPDKVLRAAPGSIVKDTGHKIAESDMPLYFPCPCRSVKPLTAQLMRLHIVTPKAPVHCTLYPRVQPAAGSPIFIASADGPVIVTQSAYWVMRLPYVYASDKGSYTENITARLLAKVFAVTAIDD</sequence>
<evidence type="ECO:0000256" key="3">
    <source>
        <dbReference type="ARBA" id="ARBA00029509"/>
    </source>
</evidence>
<dbReference type="Pfam" id="PF10220">
    <property type="entry name" value="Smg8_Smg9"/>
    <property type="match status" value="1"/>
</dbReference>
<dbReference type="KEGG" id="apln:108733880"/>
<comment type="similarity">
    <text evidence="1 4">Belongs to the SMG8 family.</text>
</comment>
<feature type="compositionally biased region" description="Basic and acidic residues" evidence="5">
    <location>
        <begin position="508"/>
        <end position="517"/>
    </location>
</feature>
<dbReference type="OrthoDB" id="63589at2759"/>
<proteinExistence type="inferred from homology"/>
<evidence type="ECO:0000256" key="1">
    <source>
        <dbReference type="ARBA" id="ARBA00006443"/>
    </source>
</evidence>
<protein>
    <recommendedName>
        <fullName evidence="3 4">Nonsense-mediated mRNA decay factor SMG8</fullName>
    </recommendedName>
</protein>
<accession>A0A1W4W9L7</accession>
<gene>
    <name evidence="7" type="primary">LOC108733880</name>
</gene>